<gene>
    <name evidence="1" type="ORF">C2R22_24500</name>
</gene>
<organism evidence="1 2">
    <name type="scientific">Salinigranum rubrum</name>
    <dbReference type="NCBI Taxonomy" id="755307"/>
    <lineage>
        <taxon>Archaea</taxon>
        <taxon>Methanobacteriati</taxon>
        <taxon>Methanobacteriota</taxon>
        <taxon>Stenosarchaea group</taxon>
        <taxon>Halobacteria</taxon>
        <taxon>Halobacteriales</taxon>
        <taxon>Haloferacaceae</taxon>
        <taxon>Salinigranum</taxon>
    </lineage>
</organism>
<dbReference type="AlphaFoldDB" id="A0A2I8VS14"/>
<evidence type="ECO:0000313" key="1">
    <source>
        <dbReference type="EMBL" id="AUV84692.1"/>
    </source>
</evidence>
<name>A0A2I8VS14_9EURY</name>
<geneLocation type="plasmid" evidence="1 2">
    <name>unnamed5</name>
</geneLocation>
<keyword evidence="2" id="KW-1185">Reference proteome</keyword>
<protein>
    <submittedName>
        <fullName evidence="1">Uncharacterized protein</fullName>
    </submittedName>
</protein>
<evidence type="ECO:0000313" key="2">
    <source>
        <dbReference type="Proteomes" id="UP000236584"/>
    </source>
</evidence>
<reference evidence="1 2" key="1">
    <citation type="submission" date="2018-01" db="EMBL/GenBank/DDBJ databases">
        <title>Complete genome sequence of Salinigranum rubrum GX10T, an extremely halophilic archaeon isolated from a marine solar saltern.</title>
        <authorList>
            <person name="Han S."/>
        </authorList>
    </citation>
    <scope>NUCLEOTIDE SEQUENCE [LARGE SCALE GENOMIC DNA]</scope>
    <source>
        <strain evidence="1 2">GX10</strain>
        <plasmid evidence="2">Plasmid unnamed5</plasmid>
    </source>
</reference>
<proteinExistence type="predicted"/>
<dbReference type="EMBL" id="CP026314">
    <property type="protein sequence ID" value="AUV84692.1"/>
    <property type="molecule type" value="Genomic_DNA"/>
</dbReference>
<keyword evidence="1" id="KW-0614">Plasmid</keyword>
<dbReference type="KEGG" id="srub:C2R22_24500"/>
<dbReference type="RefSeq" id="WP_103428370.1">
    <property type="nucleotide sequence ID" value="NZ_CP026314.1"/>
</dbReference>
<dbReference type="OrthoDB" id="202444at2157"/>
<dbReference type="Proteomes" id="UP000236584">
    <property type="component" value="Plasmid unnamed5"/>
</dbReference>
<accession>A0A2I8VS14</accession>
<dbReference type="GeneID" id="35595326"/>
<sequence>MTSISRREYLHRVATPTGLSAGLVVGATSVAAAVSAVADDTPSHVTREYDAELLDQYKPYLVTRDLGSNTPNALYGYVARSPEFDYTMCVYWASYDFQRGVALGYDSHFGDHEPVYVRVDEETDSLIDVSYSAYHWLRGWSATPPVDANSGSHPLLHVVDPWHHYYQTVESGVSVDLKHLDDATLEAWFDNGWNEAIHVRSLSVPWVMAGADGRSDWWRDSVSAFSYEASLRRYVYPLLYGADENLDIDPGDGGMGE</sequence>